<feature type="domain" description="Glyoxal oxidase N-terminal" evidence="3">
    <location>
        <begin position="54"/>
        <end position="438"/>
    </location>
</feature>
<gene>
    <name evidence="5" type="ORF">SELMODRAFT_97196</name>
</gene>
<dbReference type="AlphaFoldDB" id="D8RN73"/>
<protein>
    <recommendedName>
        <fullName evidence="7">Galactose oxidase-like Early set domain-containing protein</fullName>
    </recommendedName>
</protein>
<reference evidence="5 6" key="1">
    <citation type="journal article" date="2011" name="Science">
        <title>The Selaginella genome identifies genetic changes associated with the evolution of vascular plants.</title>
        <authorList>
            <person name="Banks J.A."/>
            <person name="Nishiyama T."/>
            <person name="Hasebe M."/>
            <person name="Bowman J.L."/>
            <person name="Gribskov M."/>
            <person name="dePamphilis C."/>
            <person name="Albert V.A."/>
            <person name="Aono N."/>
            <person name="Aoyama T."/>
            <person name="Ambrose B.A."/>
            <person name="Ashton N.W."/>
            <person name="Axtell M.J."/>
            <person name="Barker E."/>
            <person name="Barker M.S."/>
            <person name="Bennetzen J.L."/>
            <person name="Bonawitz N.D."/>
            <person name="Chapple C."/>
            <person name="Cheng C."/>
            <person name="Correa L.G."/>
            <person name="Dacre M."/>
            <person name="DeBarry J."/>
            <person name="Dreyer I."/>
            <person name="Elias M."/>
            <person name="Engstrom E.M."/>
            <person name="Estelle M."/>
            <person name="Feng L."/>
            <person name="Finet C."/>
            <person name="Floyd S.K."/>
            <person name="Frommer W.B."/>
            <person name="Fujita T."/>
            <person name="Gramzow L."/>
            <person name="Gutensohn M."/>
            <person name="Harholt J."/>
            <person name="Hattori M."/>
            <person name="Heyl A."/>
            <person name="Hirai T."/>
            <person name="Hiwatashi Y."/>
            <person name="Ishikawa M."/>
            <person name="Iwata M."/>
            <person name="Karol K.G."/>
            <person name="Koehler B."/>
            <person name="Kolukisaoglu U."/>
            <person name="Kubo M."/>
            <person name="Kurata T."/>
            <person name="Lalonde S."/>
            <person name="Li K."/>
            <person name="Li Y."/>
            <person name="Litt A."/>
            <person name="Lyons E."/>
            <person name="Manning G."/>
            <person name="Maruyama T."/>
            <person name="Michael T.P."/>
            <person name="Mikami K."/>
            <person name="Miyazaki S."/>
            <person name="Morinaga S."/>
            <person name="Murata T."/>
            <person name="Mueller-Roeber B."/>
            <person name="Nelson D.R."/>
            <person name="Obara M."/>
            <person name="Oguri Y."/>
            <person name="Olmstead R.G."/>
            <person name="Onodera N."/>
            <person name="Petersen B.L."/>
            <person name="Pils B."/>
            <person name="Prigge M."/>
            <person name="Rensing S.A."/>
            <person name="Riano-Pachon D.M."/>
            <person name="Roberts A.W."/>
            <person name="Sato Y."/>
            <person name="Scheller H.V."/>
            <person name="Schulz B."/>
            <person name="Schulz C."/>
            <person name="Shakirov E.V."/>
            <person name="Shibagaki N."/>
            <person name="Shinohara N."/>
            <person name="Shippen D.E."/>
            <person name="Soerensen I."/>
            <person name="Sotooka R."/>
            <person name="Sugimoto N."/>
            <person name="Sugita M."/>
            <person name="Sumikawa N."/>
            <person name="Tanurdzic M."/>
            <person name="Theissen G."/>
            <person name="Ulvskov P."/>
            <person name="Wakazuki S."/>
            <person name="Weng J.K."/>
            <person name="Willats W.W."/>
            <person name="Wipf D."/>
            <person name="Wolf P.G."/>
            <person name="Yang L."/>
            <person name="Zimmer A.D."/>
            <person name="Zhu Q."/>
            <person name="Mitros T."/>
            <person name="Hellsten U."/>
            <person name="Loque D."/>
            <person name="Otillar R."/>
            <person name="Salamov A."/>
            <person name="Schmutz J."/>
            <person name="Shapiro H."/>
            <person name="Lindquist E."/>
            <person name="Lucas S."/>
            <person name="Rokhsar D."/>
            <person name="Grigoriev I.V."/>
        </authorList>
    </citation>
    <scope>NUCLEOTIDE SEQUENCE [LARGE SCALE GENOMIC DNA]</scope>
</reference>
<proteinExistence type="predicted"/>
<evidence type="ECO:0000259" key="4">
    <source>
        <dbReference type="Pfam" id="PF09118"/>
    </source>
</evidence>
<dbReference type="STRING" id="88036.D8RN73"/>
<dbReference type="OMA" id="PDPVWEM"/>
<dbReference type="OrthoDB" id="2019572at2759"/>
<evidence type="ECO:0000313" key="5">
    <source>
        <dbReference type="EMBL" id="EFJ26671.1"/>
    </source>
</evidence>
<dbReference type="Pfam" id="PF09118">
    <property type="entry name" value="GO-like_E_set"/>
    <property type="match status" value="1"/>
</dbReference>
<dbReference type="KEGG" id="smo:SELMODRAFT_97196"/>
<dbReference type="InParanoid" id="D8RN73"/>
<dbReference type="InterPro" id="IPR015202">
    <property type="entry name" value="GO-like_E_set"/>
</dbReference>
<evidence type="ECO:0000256" key="2">
    <source>
        <dbReference type="SAM" id="SignalP"/>
    </source>
</evidence>
<dbReference type="Proteomes" id="UP000001514">
    <property type="component" value="Unassembled WGS sequence"/>
</dbReference>
<organism evidence="6">
    <name type="scientific">Selaginella moellendorffii</name>
    <name type="common">Spikemoss</name>
    <dbReference type="NCBI Taxonomy" id="88036"/>
    <lineage>
        <taxon>Eukaryota</taxon>
        <taxon>Viridiplantae</taxon>
        <taxon>Streptophyta</taxon>
        <taxon>Embryophyta</taxon>
        <taxon>Tracheophyta</taxon>
        <taxon>Lycopodiopsida</taxon>
        <taxon>Selaginellales</taxon>
        <taxon>Selaginellaceae</taxon>
        <taxon>Selaginella</taxon>
    </lineage>
</organism>
<dbReference type="EMBL" id="GL377584">
    <property type="protein sequence ID" value="EFJ26671.1"/>
    <property type="molecule type" value="Genomic_DNA"/>
</dbReference>
<name>D8RN73_SELML</name>
<dbReference type="PANTHER" id="PTHR32208">
    <property type="entry name" value="SECRETED PROTEIN-RELATED"/>
    <property type="match status" value="1"/>
</dbReference>
<sequence>MHQQQQQQQQCSPRTISLSLLLLLLLLLVNPNPTKSQLPGTWQLLVPNAGIASMHTAVTHYGTVLLLDRTDIGASKISLTDNRCRRDSADKSLQTDCSAHSVIIDVATAAVRPLTILTDTWCSSAQFTANGTLLHTGGDFDGNRKLRYFVPCPEPGACDWVESSDQSLKAGRWYATNQLLPDGRTIVVGGRDSFTLEFVPPSPGDELVTFPFLSSTRDMQMDNLYPYVHLLPDGNLFVFANRDSILYDYKRNAVLRKFPAIPGGPRNYPSGGSSVLLPLSAADGFTAVEVLICGGSQFGAFLNPEAKIPALDTCGRLAVSDPSPRWKMETMPFKRNMGDMVLLPSRDVLIINGAQAGSQGFGLSDIPCLNPVLYKPAGPDGLRFMVLNPSSIPRMYHSTANLLPDARVLIAGSNTHYYYTFTGSFPTELRVETFSPEYLSEGLASLRPTIIGSPVVLFYGLEFTVTVTVPLPVTGTLEVSLVSAPFTTHSYSQGQRLVHLTSTTPVSIGDRTYTITGTGPPTGNLAPQAYYMLFVVNQGIPSTAVWVQVRE</sequence>
<dbReference type="InterPro" id="IPR011043">
    <property type="entry name" value="Gal_Oxase/kelch_b-propeller"/>
</dbReference>
<evidence type="ECO:0008006" key="7">
    <source>
        <dbReference type="Google" id="ProtNLM"/>
    </source>
</evidence>
<evidence type="ECO:0000313" key="6">
    <source>
        <dbReference type="Proteomes" id="UP000001514"/>
    </source>
</evidence>
<evidence type="ECO:0000259" key="3">
    <source>
        <dbReference type="Pfam" id="PF07250"/>
    </source>
</evidence>
<dbReference type="FunCoup" id="D8RN73">
    <property type="interactions" value="1"/>
</dbReference>
<evidence type="ECO:0000256" key="1">
    <source>
        <dbReference type="ARBA" id="ARBA00022729"/>
    </source>
</evidence>
<dbReference type="HOGENOM" id="CLU_009630_0_0_1"/>
<accession>D8RN73</accession>
<dbReference type="CDD" id="cd02851">
    <property type="entry name" value="E_set_GO_C"/>
    <property type="match status" value="1"/>
</dbReference>
<dbReference type="Gene3D" id="2.60.40.10">
    <property type="entry name" value="Immunoglobulins"/>
    <property type="match status" value="1"/>
</dbReference>
<feature type="chain" id="PRO_5003121957" description="Galactose oxidase-like Early set domain-containing protein" evidence="2">
    <location>
        <begin position="37"/>
        <end position="551"/>
    </location>
</feature>
<dbReference type="eggNOG" id="ENOG502QPS4">
    <property type="taxonomic scope" value="Eukaryota"/>
</dbReference>
<dbReference type="SUPFAM" id="SSF81296">
    <property type="entry name" value="E set domains"/>
    <property type="match status" value="1"/>
</dbReference>
<feature type="signal peptide" evidence="2">
    <location>
        <begin position="1"/>
        <end position="36"/>
    </location>
</feature>
<dbReference type="SUPFAM" id="SSF50965">
    <property type="entry name" value="Galactose oxidase, central domain"/>
    <property type="match status" value="1"/>
</dbReference>
<dbReference type="Gene3D" id="2.130.10.80">
    <property type="entry name" value="Galactose oxidase/kelch, beta-propeller"/>
    <property type="match status" value="1"/>
</dbReference>
<keyword evidence="1 2" id="KW-0732">Signal</keyword>
<dbReference type="Pfam" id="PF07250">
    <property type="entry name" value="Glyoxal_oxid_N"/>
    <property type="match status" value="1"/>
</dbReference>
<dbReference type="Gramene" id="EFJ26671">
    <property type="protein sequence ID" value="EFJ26671"/>
    <property type="gene ID" value="SELMODRAFT_97196"/>
</dbReference>
<dbReference type="InterPro" id="IPR013783">
    <property type="entry name" value="Ig-like_fold"/>
</dbReference>
<dbReference type="InterPro" id="IPR037293">
    <property type="entry name" value="Gal_Oxidase_central_sf"/>
</dbReference>
<keyword evidence="6" id="KW-1185">Reference proteome</keyword>
<dbReference type="PANTHER" id="PTHR32208:SF21">
    <property type="entry name" value="LOW QUALITY PROTEIN: ALDEHYDE OXIDASE GLOX-LIKE"/>
    <property type="match status" value="1"/>
</dbReference>
<feature type="domain" description="Galactose oxidase-like Early set" evidence="4">
    <location>
        <begin position="447"/>
        <end position="549"/>
    </location>
</feature>
<dbReference type="InterPro" id="IPR014756">
    <property type="entry name" value="Ig_E-set"/>
</dbReference>
<dbReference type="InterPro" id="IPR009880">
    <property type="entry name" value="Glyoxal_oxidase_N"/>
</dbReference>